<dbReference type="PROSITE" id="PS50003">
    <property type="entry name" value="PH_DOMAIN"/>
    <property type="match status" value="1"/>
</dbReference>
<dbReference type="CDD" id="cd13215">
    <property type="entry name" value="PH-GRAM1_AGT26"/>
    <property type="match status" value="1"/>
</dbReference>
<evidence type="ECO:0000256" key="19">
    <source>
        <dbReference type="SAM" id="MobiDB-lite"/>
    </source>
</evidence>
<dbReference type="InterPro" id="IPR010610">
    <property type="entry name" value="EryCIII-like_C"/>
</dbReference>
<evidence type="ECO:0000256" key="13">
    <source>
        <dbReference type="ARBA" id="ARBA00023136"/>
    </source>
</evidence>
<dbReference type="Pfam" id="PF02893">
    <property type="entry name" value="GRAM"/>
    <property type="match status" value="2"/>
</dbReference>
<evidence type="ECO:0000256" key="6">
    <source>
        <dbReference type="ARBA" id="ARBA00022490"/>
    </source>
</evidence>
<dbReference type="PANTHER" id="PTHR48050:SF25">
    <property type="entry name" value="STEROL 3-BETA-GLUCOSYLTRANSFERASE"/>
    <property type="match status" value="1"/>
</dbReference>
<evidence type="ECO:0000256" key="5">
    <source>
        <dbReference type="ARBA" id="ARBA00017894"/>
    </source>
</evidence>
<keyword evidence="13" id="KW-0472">Membrane</keyword>
<proteinExistence type="inferred from homology"/>
<feature type="compositionally biased region" description="Basic and acidic residues" evidence="19">
    <location>
        <begin position="23"/>
        <end position="33"/>
    </location>
</feature>
<evidence type="ECO:0000256" key="17">
    <source>
        <dbReference type="ARBA" id="ARBA00047886"/>
    </source>
</evidence>
<sequence>MSASVGQLSRSVSALAGRKVKSKSHDDEGDVARPAHMAKSFVSLLTTASMYTGNLTDLVSEDADDVDDDGDDVDDDDDDDGDDDDSSSEPDQEAMPDDTAEELADNLQEGNTTLQGSQATDTGSPTPSPRKALARTQTLFELSIEQRLNRSTGSSTTDLHSRAQTLCEKLRTSFDIREDDVFIAEYSCWLLKDVLLQGHIYLTQSHLLFLAFLPKHDKNKATLSGHLTMDNTPPGLPGTRYWAVLKNHTLSLYTTSTELYFPLLTIDLRYAIRVELKDLHFRILTESRSYKFHADSTHSARSWAGLLKKHIFASRNKGDCVSLKIPLQNVLDIEQTSIFDGAETIRVKALEGVDSFVYDDYFFMFFNSGPAAYKTISEAIGNMSATEDINDLEDSTTRLNTSLNKALAQQPLTSPILDGIPSPSEGLTSPAETFAQEPIIEKYISRDVEEIPDSLTSEEDDISPSSDNKVVQSPGIETPKAASRESRLLPDIKSTTKILRPNFNRWTPHMLKNAMSMWHSNPVHYTEKNSIERGIDDDEYLASPEETVAATKRFQDHFSLSESEILVSSYYAHLHRNIPVYGKIYLGAKEICFRSLVPGLKTKMILPYKDIENCYKEKGFKFGYYGLVIVIHGHEELFLEFGSSNARDDCEFLLLKQLEDYNSSGSSHGSDDHLTSSGKLEEAKIKLFEDKIHRQAGFDVPIIIEEHPLLKTSLKPGKSYRFTLLTIGSRGDVQPFIALGLGLKKEGHTVRISTHAEFKPWVESHGLEFKEIAGDPTELMSLMVSHGSMNVGLLREASSKFRGWISELLQTSWEACQGTEILIESPSTMAGIHIAEALGIPYFRAFTMPWTRTRAYPHAFIVPDEKKGGSYNYLTHVLFENVFWKGISGQVNKWRKEVLKLPKTNLDMLQQNKVPFLYNISPTVFPPSVDFSEWVRVTGYWFLDEATSYDPPQELIDFISQAKKDNKKLVYIGFGSIVVSNPRELTKAVIDAVVDADVRCILNKGWSERLGGSKDVEIDLPDEVYNAGALPHDWLFPQIDAAVHHGGSGTTGATLRAGLPTIIKPFFGDQFFYANRVKDIGAGIALKKLNVKSLSKALKEATTNQRIISKAKSIQERIGQENGVMEAINVIYRELEYSRELIMNKRKLQITKEEEDIIDQDDKGPMMDVGIDDLRIGTEQDVVSSIMSDVKSGRVSRSVSDDEGDDDEASGSWLLV</sequence>
<keyword evidence="12" id="KW-0443">Lipid metabolism</keyword>
<evidence type="ECO:0000256" key="14">
    <source>
        <dbReference type="ARBA" id="ARBA00023166"/>
    </source>
</evidence>
<feature type="region of interest" description="Disordered" evidence="19">
    <location>
        <begin position="453"/>
        <end position="487"/>
    </location>
</feature>
<reference evidence="21" key="1">
    <citation type="journal article" date="2014" name="Genome Announc.">
        <title>Genome sequence of the yeast Cyberlindnera fabianii (Hansenula fabianii).</title>
        <authorList>
            <person name="Freel K.C."/>
            <person name="Sarilar V."/>
            <person name="Neuveglise C."/>
            <person name="Devillers H."/>
            <person name="Friedrich A."/>
            <person name="Schacherer J."/>
        </authorList>
    </citation>
    <scope>NUCLEOTIDE SEQUENCE</scope>
    <source>
        <strain evidence="21">YJS4271</strain>
    </source>
</reference>
<dbReference type="FunFam" id="3.40.50.2000:FF:000009">
    <property type="entry name" value="Sterol 3-beta-glucosyltransferase UGT80A2"/>
    <property type="match status" value="1"/>
</dbReference>
<evidence type="ECO:0000256" key="16">
    <source>
        <dbReference type="ARBA" id="ARBA00029843"/>
    </source>
</evidence>
<dbReference type="InterPro" id="IPR050426">
    <property type="entry name" value="Glycosyltransferase_28"/>
</dbReference>
<evidence type="ECO:0000256" key="7">
    <source>
        <dbReference type="ARBA" id="ARBA00022516"/>
    </source>
</evidence>
<keyword evidence="14" id="KW-1207">Sterol metabolism</keyword>
<organism evidence="21">
    <name type="scientific">Cyberlindnera fabianii</name>
    <name type="common">Yeast</name>
    <name type="synonym">Hansenula fabianii</name>
    <dbReference type="NCBI Taxonomy" id="36022"/>
    <lineage>
        <taxon>Eukaryota</taxon>
        <taxon>Fungi</taxon>
        <taxon>Dikarya</taxon>
        <taxon>Ascomycota</taxon>
        <taxon>Saccharomycotina</taxon>
        <taxon>Saccharomycetes</taxon>
        <taxon>Phaffomycetales</taxon>
        <taxon>Phaffomycetaceae</taxon>
        <taxon>Cyberlindnera</taxon>
    </lineage>
</organism>
<comment type="catalytic activity">
    <reaction evidence="18">
        <text>a sterol + UDP-alpha-D-glucose = a sterol 3-beta-D-glucoside + UDP + H(+)</text>
        <dbReference type="Rhea" id="RHEA:22724"/>
        <dbReference type="ChEBI" id="CHEBI:15378"/>
        <dbReference type="ChEBI" id="CHEBI:15889"/>
        <dbReference type="ChEBI" id="CHEBI:37424"/>
        <dbReference type="ChEBI" id="CHEBI:58223"/>
        <dbReference type="ChEBI" id="CHEBI:58885"/>
        <dbReference type="EC" id="2.4.1.173"/>
    </reaction>
    <physiologicalReaction direction="left-to-right" evidence="18">
        <dbReference type="Rhea" id="RHEA:22725"/>
    </physiologicalReaction>
</comment>
<dbReference type="SUPFAM" id="SSF53756">
    <property type="entry name" value="UDP-Glycosyltransferase/glycogen phosphorylase"/>
    <property type="match status" value="1"/>
</dbReference>
<keyword evidence="9" id="KW-0808">Transferase</keyword>
<dbReference type="SUPFAM" id="SSF50729">
    <property type="entry name" value="PH domain-like"/>
    <property type="match status" value="1"/>
</dbReference>
<evidence type="ECO:0000256" key="3">
    <source>
        <dbReference type="ARBA" id="ARBA00006962"/>
    </source>
</evidence>
<evidence type="ECO:0000313" key="21">
    <source>
        <dbReference type="EMBL" id="CDR46955.1"/>
    </source>
</evidence>
<feature type="region of interest" description="Disordered" evidence="19">
    <location>
        <begin position="1187"/>
        <end position="1216"/>
    </location>
</feature>
<dbReference type="GO" id="GO:0016126">
    <property type="term" value="P:sterol biosynthetic process"/>
    <property type="evidence" value="ECO:0007669"/>
    <property type="project" value="UniProtKB-KW"/>
</dbReference>
<feature type="compositionally biased region" description="Polar residues" evidence="19">
    <location>
        <begin position="1"/>
        <end position="12"/>
    </location>
</feature>
<dbReference type="SMART" id="SM00568">
    <property type="entry name" value="GRAM"/>
    <property type="match status" value="2"/>
</dbReference>
<feature type="compositionally biased region" description="Acidic residues" evidence="19">
    <location>
        <begin position="59"/>
        <end position="104"/>
    </location>
</feature>
<evidence type="ECO:0000256" key="12">
    <source>
        <dbReference type="ARBA" id="ARBA00023098"/>
    </source>
</evidence>
<evidence type="ECO:0000256" key="1">
    <source>
        <dbReference type="ARBA" id="ARBA00004170"/>
    </source>
</evidence>
<feature type="domain" description="PH" evidence="20">
    <location>
        <begin position="220"/>
        <end position="312"/>
    </location>
</feature>
<dbReference type="InterPro" id="IPR048065">
    <property type="entry name" value="ATG26_PH_GRAM2"/>
</dbReference>
<evidence type="ECO:0000259" key="20">
    <source>
        <dbReference type="PROSITE" id="PS50003"/>
    </source>
</evidence>
<evidence type="ECO:0000256" key="18">
    <source>
        <dbReference type="ARBA" id="ARBA00049453"/>
    </source>
</evidence>
<name>A0A061BAI8_CYBFA</name>
<evidence type="ECO:0000256" key="10">
    <source>
        <dbReference type="ARBA" id="ARBA00022955"/>
    </source>
</evidence>
<dbReference type="CDD" id="cd13216">
    <property type="entry name" value="PH-GRAM2_AGT26"/>
    <property type="match status" value="1"/>
</dbReference>
<dbReference type="InterPro" id="IPR004276">
    <property type="entry name" value="GlycoTrans_28_N"/>
</dbReference>
<dbReference type="GO" id="GO:0005975">
    <property type="term" value="P:carbohydrate metabolic process"/>
    <property type="evidence" value="ECO:0007669"/>
    <property type="project" value="InterPro"/>
</dbReference>
<keyword evidence="6" id="KW-0963">Cytoplasm</keyword>
<dbReference type="InterPro" id="IPR001849">
    <property type="entry name" value="PH_domain"/>
</dbReference>
<dbReference type="Gene3D" id="2.30.29.30">
    <property type="entry name" value="Pleckstrin-homology domain (PH domain)/Phosphotyrosine-binding domain (PTB)"/>
    <property type="match status" value="3"/>
</dbReference>
<keyword evidence="15" id="KW-0753">Steroid metabolism</keyword>
<protein>
    <recommendedName>
        <fullName evidence="5">Sterol 3-beta-glucosyltransferase</fullName>
        <ecNumber evidence="4">2.4.1.173</ecNumber>
    </recommendedName>
    <alternativeName>
        <fullName evidence="16">Autophagy-related protein 26</fullName>
    </alternativeName>
</protein>
<dbReference type="GO" id="GO:0016906">
    <property type="term" value="F:sterol 3-beta-glucosyltransferase activity"/>
    <property type="evidence" value="ECO:0007669"/>
    <property type="project" value="UniProtKB-EC"/>
</dbReference>
<evidence type="ECO:0000256" key="11">
    <source>
        <dbReference type="ARBA" id="ARBA00023011"/>
    </source>
</evidence>
<evidence type="ECO:0000256" key="15">
    <source>
        <dbReference type="ARBA" id="ARBA00023221"/>
    </source>
</evidence>
<keyword evidence="11" id="KW-0756">Sterol biosynthesis</keyword>
<dbReference type="AlphaFoldDB" id="A0A061BAI8"/>
<dbReference type="FunFam" id="2.30.29.30:FF:000303">
    <property type="entry name" value="Sterol 3-beta-glucosyltransferase"/>
    <property type="match status" value="1"/>
</dbReference>
<dbReference type="GO" id="GO:0016020">
    <property type="term" value="C:membrane"/>
    <property type="evidence" value="ECO:0007669"/>
    <property type="project" value="UniProtKB-SubCell"/>
</dbReference>
<dbReference type="InterPro" id="IPR002213">
    <property type="entry name" value="UDP_glucos_trans"/>
</dbReference>
<dbReference type="CDD" id="cd03784">
    <property type="entry name" value="GT1_Gtf-like"/>
    <property type="match status" value="1"/>
</dbReference>
<feature type="region of interest" description="Disordered" evidence="19">
    <location>
        <begin position="58"/>
        <end position="132"/>
    </location>
</feature>
<gene>
    <name evidence="21" type="ORF">CYFA0S_27e00166g</name>
</gene>
<feature type="compositionally biased region" description="Polar residues" evidence="19">
    <location>
        <begin position="108"/>
        <end position="125"/>
    </location>
</feature>
<dbReference type="FunFam" id="3.40.50.2000:FF:000029">
    <property type="entry name" value="Sterol 3-beta-glucosyltransferase"/>
    <property type="match status" value="1"/>
</dbReference>
<keyword evidence="10" id="KW-0752">Steroid biosynthesis</keyword>
<dbReference type="InterPro" id="IPR048066">
    <property type="entry name" value="ATG26_PH_GRAM1"/>
</dbReference>
<comment type="catalytic activity">
    <reaction evidence="17">
        <text>ergosterol + UDP-alpha-D-glucose = ergosteryl 3-beta-D-glucoside + UDP + H(+)</text>
        <dbReference type="Rhea" id="RHEA:61836"/>
        <dbReference type="ChEBI" id="CHEBI:15378"/>
        <dbReference type="ChEBI" id="CHEBI:16933"/>
        <dbReference type="ChEBI" id="CHEBI:52973"/>
        <dbReference type="ChEBI" id="CHEBI:58223"/>
        <dbReference type="ChEBI" id="CHEBI:58885"/>
    </reaction>
    <physiologicalReaction direction="left-to-right" evidence="17">
        <dbReference type="Rhea" id="RHEA:61837"/>
    </physiologicalReaction>
</comment>
<keyword evidence="8" id="KW-0328">Glycosyltransferase</keyword>
<dbReference type="Gene3D" id="3.40.50.2000">
    <property type="entry name" value="Glycogen Phosphorylase B"/>
    <property type="match status" value="2"/>
</dbReference>
<dbReference type="VEuPathDB" id="FungiDB:BON22_4975"/>
<evidence type="ECO:0000256" key="2">
    <source>
        <dbReference type="ARBA" id="ARBA00004496"/>
    </source>
</evidence>
<feature type="region of interest" description="Disordered" evidence="19">
    <location>
        <begin position="1"/>
        <end position="34"/>
    </location>
</feature>
<dbReference type="OrthoDB" id="10261837at2759"/>
<dbReference type="SMART" id="SM00233">
    <property type="entry name" value="PH"/>
    <property type="match status" value="1"/>
</dbReference>
<feature type="compositionally biased region" description="Acidic residues" evidence="19">
    <location>
        <begin position="453"/>
        <end position="462"/>
    </location>
</feature>
<dbReference type="PANTHER" id="PTHR48050">
    <property type="entry name" value="STEROL 3-BETA-GLUCOSYLTRANSFERASE"/>
    <property type="match status" value="1"/>
</dbReference>
<comment type="similarity">
    <text evidence="3">Belongs to the glycosyltransferase 28 family.</text>
</comment>
<dbReference type="EMBL" id="LK052912">
    <property type="protein sequence ID" value="CDR46955.1"/>
    <property type="molecule type" value="Genomic_DNA"/>
</dbReference>
<dbReference type="Pfam" id="PF06722">
    <property type="entry name" value="EryCIII-like_C"/>
    <property type="match status" value="1"/>
</dbReference>
<evidence type="ECO:0000256" key="8">
    <source>
        <dbReference type="ARBA" id="ARBA00022676"/>
    </source>
</evidence>
<dbReference type="InterPro" id="IPR004182">
    <property type="entry name" value="GRAM"/>
</dbReference>
<dbReference type="PhylomeDB" id="A0A061BAI8"/>
<dbReference type="Pfam" id="PF03033">
    <property type="entry name" value="Glyco_transf_28"/>
    <property type="match status" value="1"/>
</dbReference>
<evidence type="ECO:0000256" key="9">
    <source>
        <dbReference type="ARBA" id="ARBA00022679"/>
    </source>
</evidence>
<comment type="subcellular location">
    <subcellularLocation>
        <location evidence="2">Cytoplasm</location>
    </subcellularLocation>
    <subcellularLocation>
        <location evidence="1">Membrane</location>
        <topology evidence="1">Peripheral membrane protein</topology>
    </subcellularLocation>
</comment>
<accession>A0A061BAI8</accession>
<dbReference type="InterPro" id="IPR011993">
    <property type="entry name" value="PH-like_dom_sf"/>
</dbReference>
<evidence type="ECO:0000256" key="4">
    <source>
        <dbReference type="ARBA" id="ARBA00012650"/>
    </source>
</evidence>
<dbReference type="EC" id="2.4.1.173" evidence="4"/>
<dbReference type="GO" id="GO:0005737">
    <property type="term" value="C:cytoplasm"/>
    <property type="evidence" value="ECO:0007669"/>
    <property type="project" value="UniProtKB-SubCell"/>
</dbReference>
<keyword evidence="7" id="KW-0444">Lipid biosynthesis</keyword>